<feature type="chain" id="PRO_5021949734" evidence="2">
    <location>
        <begin position="21"/>
        <end position="242"/>
    </location>
</feature>
<keyword evidence="4" id="KW-1185">Reference proteome</keyword>
<evidence type="ECO:0000256" key="1">
    <source>
        <dbReference type="SAM" id="MobiDB-lite"/>
    </source>
</evidence>
<feature type="signal peptide" evidence="2">
    <location>
        <begin position="1"/>
        <end position="20"/>
    </location>
</feature>
<dbReference type="Proteomes" id="UP000321523">
    <property type="component" value="Unassembled WGS sequence"/>
</dbReference>
<dbReference type="Gene3D" id="1.25.40.10">
    <property type="entry name" value="Tetratricopeptide repeat domain"/>
    <property type="match status" value="1"/>
</dbReference>
<evidence type="ECO:0000313" key="3">
    <source>
        <dbReference type="EMBL" id="GEO37288.1"/>
    </source>
</evidence>
<organism evidence="3 4">
    <name type="scientific">Skermanella aerolata</name>
    <dbReference type="NCBI Taxonomy" id="393310"/>
    <lineage>
        <taxon>Bacteria</taxon>
        <taxon>Pseudomonadati</taxon>
        <taxon>Pseudomonadota</taxon>
        <taxon>Alphaproteobacteria</taxon>
        <taxon>Rhodospirillales</taxon>
        <taxon>Azospirillaceae</taxon>
        <taxon>Skermanella</taxon>
    </lineage>
</organism>
<dbReference type="InterPro" id="IPR011990">
    <property type="entry name" value="TPR-like_helical_dom_sf"/>
</dbReference>
<sequence>MKLGYFAVALLLSTAVQAQAQTQDHQRRPATLAAMPAAPAPAPAPVPAVSPDMQALDGLQDEWARIKYRTPDQSAQERAIEQLSQRAAETAKAYPSSPEIKVWQAIIIATRASINGGVGALSDAKQAKALLEQVEGAAPDVLNGSVYTSLASLYYKVPGWPIGFGNNEKAEAYLKKALSVNPEGIDPNFFYGDYEYEQGQYDLARQYLKKAMAAPARPGRELADTGRRKEAQDLLEKMAGKY</sequence>
<name>A0A512DLF5_9PROT</name>
<dbReference type="AlphaFoldDB" id="A0A512DLF5"/>
<accession>A0A512DLF5</accession>
<feature type="region of interest" description="Disordered" evidence="1">
    <location>
        <begin position="22"/>
        <end position="45"/>
    </location>
</feature>
<gene>
    <name evidence="3" type="ORF">SAE02_14360</name>
</gene>
<keyword evidence="2" id="KW-0732">Signal</keyword>
<reference evidence="3 4" key="1">
    <citation type="submission" date="2019-07" db="EMBL/GenBank/DDBJ databases">
        <title>Whole genome shotgun sequence of Skermanella aerolata NBRC 106429.</title>
        <authorList>
            <person name="Hosoyama A."/>
            <person name="Uohara A."/>
            <person name="Ohji S."/>
            <person name="Ichikawa N."/>
        </authorList>
    </citation>
    <scope>NUCLEOTIDE SEQUENCE [LARGE SCALE GENOMIC DNA]</scope>
    <source>
        <strain evidence="3 4">NBRC 106429</strain>
    </source>
</reference>
<comment type="caution">
    <text evidence="3">The sequence shown here is derived from an EMBL/GenBank/DDBJ whole genome shotgun (WGS) entry which is preliminary data.</text>
</comment>
<dbReference type="SUPFAM" id="SSF48452">
    <property type="entry name" value="TPR-like"/>
    <property type="match status" value="1"/>
</dbReference>
<evidence type="ECO:0000256" key="2">
    <source>
        <dbReference type="SAM" id="SignalP"/>
    </source>
</evidence>
<evidence type="ECO:0000313" key="4">
    <source>
        <dbReference type="Proteomes" id="UP000321523"/>
    </source>
</evidence>
<proteinExistence type="predicted"/>
<dbReference type="EMBL" id="BJYZ01000006">
    <property type="protein sequence ID" value="GEO37288.1"/>
    <property type="molecule type" value="Genomic_DNA"/>
</dbReference>
<dbReference type="RefSeq" id="WP_211099373.1">
    <property type="nucleotide sequence ID" value="NZ_BJYZ01000006.1"/>
</dbReference>
<dbReference type="Pfam" id="PF13181">
    <property type="entry name" value="TPR_8"/>
    <property type="match status" value="1"/>
</dbReference>
<protein>
    <submittedName>
        <fullName evidence="3">Uncharacterized protein</fullName>
    </submittedName>
</protein>
<dbReference type="InterPro" id="IPR019734">
    <property type="entry name" value="TPR_rpt"/>
</dbReference>